<evidence type="ECO:0000256" key="1">
    <source>
        <dbReference type="ARBA" id="ARBA00010688"/>
    </source>
</evidence>
<evidence type="ECO:0000313" key="8">
    <source>
        <dbReference type="Proteomes" id="UP000516446"/>
    </source>
</evidence>
<dbReference type="CDD" id="cd01166">
    <property type="entry name" value="KdgK"/>
    <property type="match status" value="1"/>
</dbReference>
<dbReference type="EMBL" id="CP043431">
    <property type="protein sequence ID" value="QNT64586.1"/>
    <property type="molecule type" value="Genomic_DNA"/>
</dbReference>
<keyword evidence="5" id="KW-0067">ATP-binding</keyword>
<evidence type="ECO:0000256" key="5">
    <source>
        <dbReference type="ARBA" id="ARBA00022840"/>
    </source>
</evidence>
<protein>
    <submittedName>
        <fullName evidence="7">Sugar kinase</fullName>
    </submittedName>
</protein>
<gene>
    <name evidence="7" type="ORF">FY536_04625</name>
</gene>
<comment type="similarity">
    <text evidence="1">Belongs to the carbohydrate kinase PfkB family.</text>
</comment>
<accession>A0A7H1MMA0</accession>
<dbReference type="InterPro" id="IPR029056">
    <property type="entry name" value="Ribokinase-like"/>
</dbReference>
<evidence type="ECO:0000313" key="7">
    <source>
        <dbReference type="EMBL" id="QNT64586.1"/>
    </source>
</evidence>
<keyword evidence="8" id="KW-1185">Reference proteome</keyword>
<name>A0A7H1MMA0_9LACO</name>
<dbReference type="Pfam" id="PF00294">
    <property type="entry name" value="PfkB"/>
    <property type="match status" value="1"/>
</dbReference>
<dbReference type="GO" id="GO:0016301">
    <property type="term" value="F:kinase activity"/>
    <property type="evidence" value="ECO:0007669"/>
    <property type="project" value="UniProtKB-KW"/>
</dbReference>
<keyword evidence="4 7" id="KW-0418">Kinase</keyword>
<evidence type="ECO:0000256" key="2">
    <source>
        <dbReference type="ARBA" id="ARBA00022679"/>
    </source>
</evidence>
<dbReference type="SUPFAM" id="SSF53613">
    <property type="entry name" value="Ribokinase-like"/>
    <property type="match status" value="1"/>
</dbReference>
<reference evidence="7 8" key="1">
    <citation type="submission" date="2019-08" db="EMBL/GenBank/DDBJ databases">
        <authorList>
            <person name="Chang H.C."/>
            <person name="Mun S.Y."/>
        </authorList>
    </citation>
    <scope>NUCLEOTIDE SEQUENCE [LARGE SCALE GENOMIC DNA]</scope>
    <source>
        <strain evidence="7 8">SK</strain>
    </source>
</reference>
<dbReference type="InterPro" id="IPR050306">
    <property type="entry name" value="PfkB_Carbo_kinase"/>
</dbReference>
<organism evidence="7 8">
    <name type="scientific">Weissella koreensis</name>
    <dbReference type="NCBI Taxonomy" id="165096"/>
    <lineage>
        <taxon>Bacteria</taxon>
        <taxon>Bacillati</taxon>
        <taxon>Bacillota</taxon>
        <taxon>Bacilli</taxon>
        <taxon>Lactobacillales</taxon>
        <taxon>Lactobacillaceae</taxon>
        <taxon>Weissella</taxon>
    </lineage>
</organism>
<evidence type="ECO:0000256" key="4">
    <source>
        <dbReference type="ARBA" id="ARBA00022777"/>
    </source>
</evidence>
<proteinExistence type="inferred from homology"/>
<dbReference type="RefSeq" id="WP_006844918.1">
    <property type="nucleotide sequence ID" value="NZ_CP026847.1"/>
</dbReference>
<sequence>MSEVLTLGEAMAVFASSDIDEPLWKAKHFDKYLAGAEVNVTIGLSRLEHSIEFITQLGDDPIGEFIQYELKKSNIDIKNISINRLYQTGIMMKQRVLHGDPDTASLRKNSAASHLNIEKTATLLLDQPEVIYFTGVFLALSEQTRKSSKWLIEKYKNVPDIKTVFDTNLRPNLWESTSEMIKTVNYFAHMAKIVLPGLDEGKILTGNREPNDIADFYLNNSDITEIVVIKLGVNGAFLKDKYGHKMTIPGFKVDKILDTVGAGDGFAVGLISGLLEGLSIESAIVRGNAIGAMAVQSYGDNDGYPTMLELNQFLVQHDQI</sequence>
<dbReference type="AlphaFoldDB" id="A0A7H1MMA0"/>
<evidence type="ECO:0000259" key="6">
    <source>
        <dbReference type="Pfam" id="PF00294"/>
    </source>
</evidence>
<dbReference type="Gene3D" id="3.40.1190.20">
    <property type="match status" value="1"/>
</dbReference>
<dbReference type="InterPro" id="IPR011611">
    <property type="entry name" value="PfkB_dom"/>
</dbReference>
<dbReference type="InterPro" id="IPR002173">
    <property type="entry name" value="Carboh/pur_kinase_PfkB_CS"/>
</dbReference>
<keyword evidence="2" id="KW-0808">Transferase</keyword>
<dbReference type="PANTHER" id="PTHR43085">
    <property type="entry name" value="HEXOKINASE FAMILY MEMBER"/>
    <property type="match status" value="1"/>
</dbReference>
<dbReference type="Proteomes" id="UP000516446">
    <property type="component" value="Chromosome"/>
</dbReference>
<keyword evidence="3" id="KW-0547">Nucleotide-binding</keyword>
<feature type="domain" description="Carbohydrate kinase PfkB" evidence="6">
    <location>
        <begin position="1"/>
        <end position="306"/>
    </location>
</feature>
<dbReference type="PANTHER" id="PTHR43085:SF1">
    <property type="entry name" value="PSEUDOURIDINE KINASE-RELATED"/>
    <property type="match status" value="1"/>
</dbReference>
<evidence type="ECO:0000256" key="3">
    <source>
        <dbReference type="ARBA" id="ARBA00022741"/>
    </source>
</evidence>
<dbReference type="PROSITE" id="PS00584">
    <property type="entry name" value="PFKB_KINASES_2"/>
    <property type="match status" value="1"/>
</dbReference>
<dbReference type="GO" id="GO:0005524">
    <property type="term" value="F:ATP binding"/>
    <property type="evidence" value="ECO:0007669"/>
    <property type="project" value="UniProtKB-KW"/>
</dbReference>